<dbReference type="Proteomes" id="UP000241769">
    <property type="component" value="Unassembled WGS sequence"/>
</dbReference>
<feature type="compositionally biased region" description="Polar residues" evidence="1">
    <location>
        <begin position="134"/>
        <end position="203"/>
    </location>
</feature>
<protein>
    <submittedName>
        <fullName evidence="2">Adhesive plaque matrix protein-like</fullName>
    </submittedName>
</protein>
<sequence>MEKVRKNLNNHLTHEGPSQNAPGQQQGPSHNAPGQQAGSITECPGASPSSVSPAQQTPTLKRNGPAQPATQNGPAQPTPTTQNSPAQPTPTSQNGPSQPATQNGPGQQTPTSLNAPGGSPSSQSPTQQSPTSQNGPAQPTPTSQNVPAQPATQNGPGQQTPTSLNGPAQPATQNGPGQPAPTSQKGPIQQTPTSQNGPAQSHSAHTHHVEWSSPACRSEQSWADAYITERSSSAHTHHPEWSSSAWNGPAQPTPTSQNGPAQPATQNGPAQPTPTSQNGLAQPATPSEPGSLQSPLPMSQNGPSPAPQNATSGPNSPSSGPSAPNKTRPIAPNSKDGPLKPDDQPVSPPSPPSTTTIYTTKSQKTKSSTQASTTAPPRVLPVRMGPIWNPSLPPPPINRPTPPPPPPTSGPVVDQSIQTLNNDVIGPVQAANLLDTIVVGLMKHGTFPYGGPMAFDEIRAIMAHRFSLDTTKPYDVGVTMYVTDGKRELCRSFYTQLIFYFDAYTDASPEGKGQQLREMEKSVVRRVSTSVLEEDYPPLDSERQTRLEILKSSSQERTRDCYIRFAQQTKDVIQLTALSGIILQKNVEEVQKRDTMMTNLHLLFHRDSREAIVGVGFHRQAHHRVVFDLKYVFYVLQEASPIIDDTLFSSRSASILFSSCCIGATSASWSIGASTCFLAVSLNCSSMNLKKTSYQSVTQ</sequence>
<evidence type="ECO:0000256" key="1">
    <source>
        <dbReference type="SAM" id="MobiDB-lite"/>
    </source>
</evidence>
<proteinExistence type="predicted"/>
<gene>
    <name evidence="2" type="ORF">PROFUN_12130</name>
</gene>
<feature type="compositionally biased region" description="Polar residues" evidence="1">
    <location>
        <begin position="68"/>
        <end position="114"/>
    </location>
</feature>
<feature type="compositionally biased region" description="Pro residues" evidence="1">
    <location>
        <begin position="391"/>
        <end position="409"/>
    </location>
</feature>
<feature type="compositionally biased region" description="Polar residues" evidence="1">
    <location>
        <begin position="47"/>
        <end position="60"/>
    </location>
</feature>
<feature type="compositionally biased region" description="Low complexity" evidence="1">
    <location>
        <begin position="116"/>
        <end position="133"/>
    </location>
</feature>
<name>A0A2P6N897_9EUKA</name>
<dbReference type="EMBL" id="MDYQ01000159">
    <property type="protein sequence ID" value="PRP80172.1"/>
    <property type="molecule type" value="Genomic_DNA"/>
</dbReference>
<organism evidence="2 3">
    <name type="scientific">Planoprotostelium fungivorum</name>
    <dbReference type="NCBI Taxonomy" id="1890364"/>
    <lineage>
        <taxon>Eukaryota</taxon>
        <taxon>Amoebozoa</taxon>
        <taxon>Evosea</taxon>
        <taxon>Variosea</taxon>
        <taxon>Cavosteliida</taxon>
        <taxon>Cavosteliaceae</taxon>
        <taxon>Planoprotostelium</taxon>
    </lineage>
</organism>
<feature type="compositionally biased region" description="Low complexity" evidence="1">
    <location>
        <begin position="353"/>
        <end position="377"/>
    </location>
</feature>
<accession>A0A2P6N897</accession>
<feature type="compositionally biased region" description="Polar residues" evidence="1">
    <location>
        <begin position="7"/>
        <end position="39"/>
    </location>
</feature>
<dbReference type="InParanoid" id="A0A2P6N897"/>
<feature type="compositionally biased region" description="Low complexity" evidence="1">
    <location>
        <begin position="312"/>
        <end position="325"/>
    </location>
</feature>
<feature type="compositionally biased region" description="Polar residues" evidence="1">
    <location>
        <begin position="253"/>
        <end position="311"/>
    </location>
</feature>
<evidence type="ECO:0000313" key="2">
    <source>
        <dbReference type="EMBL" id="PRP80172.1"/>
    </source>
</evidence>
<comment type="caution">
    <text evidence="2">The sequence shown here is derived from an EMBL/GenBank/DDBJ whole genome shotgun (WGS) entry which is preliminary data.</text>
</comment>
<reference evidence="2 3" key="1">
    <citation type="journal article" date="2018" name="Genome Biol. Evol.">
        <title>Multiple Roots of Fruiting Body Formation in Amoebozoa.</title>
        <authorList>
            <person name="Hillmann F."/>
            <person name="Forbes G."/>
            <person name="Novohradska S."/>
            <person name="Ferling I."/>
            <person name="Riege K."/>
            <person name="Groth M."/>
            <person name="Westermann M."/>
            <person name="Marz M."/>
            <person name="Spaller T."/>
            <person name="Winckler T."/>
            <person name="Schaap P."/>
            <person name="Glockner G."/>
        </authorList>
    </citation>
    <scope>NUCLEOTIDE SEQUENCE [LARGE SCALE GENOMIC DNA]</scope>
    <source>
        <strain evidence="2 3">Jena</strain>
    </source>
</reference>
<keyword evidence="3" id="KW-1185">Reference proteome</keyword>
<dbReference type="AlphaFoldDB" id="A0A2P6N897"/>
<evidence type="ECO:0000313" key="3">
    <source>
        <dbReference type="Proteomes" id="UP000241769"/>
    </source>
</evidence>
<feature type="region of interest" description="Disordered" evidence="1">
    <location>
        <begin position="1"/>
        <end position="414"/>
    </location>
</feature>